<proteinExistence type="inferred from homology"/>
<dbReference type="SUPFAM" id="SSF55060">
    <property type="entry name" value="GHMP Kinase, C-terminal domain"/>
    <property type="match status" value="1"/>
</dbReference>
<dbReference type="Proteomes" id="UP001162480">
    <property type="component" value="Chromosome 3"/>
</dbReference>
<comment type="similarity">
    <text evidence="1">Belongs to the GHMP kinase family. GalK subfamily.</text>
</comment>
<dbReference type="Gene3D" id="3.30.70.3170">
    <property type="match status" value="1"/>
</dbReference>
<accession>A0AA36AQF3</accession>
<dbReference type="InterPro" id="IPR006204">
    <property type="entry name" value="GHMP_kinase_N_dom"/>
</dbReference>
<dbReference type="InterPro" id="IPR006203">
    <property type="entry name" value="GHMP_knse_ATP-bd_CS"/>
</dbReference>
<dbReference type="InterPro" id="IPR020568">
    <property type="entry name" value="Ribosomal_Su5_D2-typ_SF"/>
</dbReference>
<dbReference type="PRINTS" id="PR00473">
    <property type="entry name" value="GALCTOKINASE"/>
</dbReference>
<dbReference type="Pfam" id="PF10509">
    <property type="entry name" value="GalKase_gal_bdg"/>
    <property type="match status" value="1"/>
</dbReference>
<keyword evidence="10" id="KW-1185">Reference proteome</keyword>
<dbReference type="GO" id="GO:0005524">
    <property type="term" value="F:ATP binding"/>
    <property type="evidence" value="ECO:0007669"/>
    <property type="project" value="UniProtKB-KW"/>
</dbReference>
<dbReference type="PIRSF" id="PIRSF000530">
    <property type="entry name" value="Galactokinase"/>
    <property type="match status" value="1"/>
</dbReference>
<evidence type="ECO:0000259" key="7">
    <source>
        <dbReference type="Pfam" id="PF08544"/>
    </source>
</evidence>
<evidence type="ECO:0000313" key="10">
    <source>
        <dbReference type="Proteomes" id="UP001162480"/>
    </source>
</evidence>
<keyword evidence="4 9" id="KW-0418">Kinase</keyword>
<evidence type="ECO:0000256" key="3">
    <source>
        <dbReference type="ARBA" id="ARBA00022741"/>
    </source>
</evidence>
<organism evidence="9 10">
    <name type="scientific">Octopus vulgaris</name>
    <name type="common">Common octopus</name>
    <dbReference type="NCBI Taxonomy" id="6645"/>
    <lineage>
        <taxon>Eukaryota</taxon>
        <taxon>Metazoa</taxon>
        <taxon>Spiralia</taxon>
        <taxon>Lophotrochozoa</taxon>
        <taxon>Mollusca</taxon>
        <taxon>Cephalopoda</taxon>
        <taxon>Coleoidea</taxon>
        <taxon>Octopodiformes</taxon>
        <taxon>Octopoda</taxon>
        <taxon>Incirrata</taxon>
        <taxon>Octopodidae</taxon>
        <taxon>Octopus</taxon>
    </lineage>
</organism>
<dbReference type="InterPro" id="IPR036554">
    <property type="entry name" value="GHMP_kinase_C_sf"/>
</dbReference>
<evidence type="ECO:0000256" key="4">
    <source>
        <dbReference type="ARBA" id="ARBA00022777"/>
    </source>
</evidence>
<dbReference type="SUPFAM" id="SSF54211">
    <property type="entry name" value="Ribosomal protein S5 domain 2-like"/>
    <property type="match status" value="1"/>
</dbReference>
<feature type="domain" description="Galactokinase N-terminal" evidence="8">
    <location>
        <begin position="78"/>
        <end position="126"/>
    </location>
</feature>
<evidence type="ECO:0000259" key="8">
    <source>
        <dbReference type="Pfam" id="PF10509"/>
    </source>
</evidence>
<dbReference type="InterPro" id="IPR006206">
    <property type="entry name" value="Mevalonate/galactokinase"/>
</dbReference>
<dbReference type="PANTHER" id="PTHR10457:SF7">
    <property type="entry name" value="GALACTOKINASE-RELATED"/>
    <property type="match status" value="1"/>
</dbReference>
<dbReference type="InterPro" id="IPR019741">
    <property type="entry name" value="Galactokinase_CS"/>
</dbReference>
<dbReference type="InterPro" id="IPR019539">
    <property type="entry name" value="GalKase_N"/>
</dbReference>
<gene>
    <name evidence="9" type="ORF">OCTVUL_1B029390</name>
</gene>
<dbReference type="InterPro" id="IPR013750">
    <property type="entry name" value="GHMP_kinase_C_dom"/>
</dbReference>
<dbReference type="GO" id="GO:0005829">
    <property type="term" value="C:cytosol"/>
    <property type="evidence" value="ECO:0007669"/>
    <property type="project" value="TreeGrafter"/>
</dbReference>
<dbReference type="Pfam" id="PF00288">
    <property type="entry name" value="GHMP_kinases_N"/>
    <property type="match status" value="1"/>
</dbReference>
<name>A0AA36AQF3_OCTVU</name>
<evidence type="ECO:0000259" key="6">
    <source>
        <dbReference type="Pfam" id="PF00288"/>
    </source>
</evidence>
<dbReference type="GO" id="GO:0006012">
    <property type="term" value="P:galactose metabolic process"/>
    <property type="evidence" value="ECO:0007669"/>
    <property type="project" value="InterPro"/>
</dbReference>
<dbReference type="FunFam" id="1.20.1440.340:FF:000001">
    <property type="entry name" value="N-acetylgalactosamine kinase isoform 2"/>
    <property type="match status" value="1"/>
</dbReference>
<dbReference type="InterPro" id="IPR000705">
    <property type="entry name" value="Galactokinase"/>
</dbReference>
<feature type="domain" description="GHMP kinase N-terminal" evidence="6">
    <location>
        <begin position="175"/>
        <end position="250"/>
    </location>
</feature>
<evidence type="ECO:0000256" key="1">
    <source>
        <dbReference type="ARBA" id="ARBA00006566"/>
    </source>
</evidence>
<reference evidence="9" key="1">
    <citation type="submission" date="2023-08" db="EMBL/GenBank/DDBJ databases">
        <authorList>
            <person name="Alioto T."/>
            <person name="Alioto T."/>
            <person name="Gomez Garrido J."/>
        </authorList>
    </citation>
    <scope>NUCLEOTIDE SEQUENCE</scope>
</reference>
<dbReference type="Gene3D" id="1.20.1440.340">
    <property type="match status" value="1"/>
</dbReference>
<dbReference type="Gene3D" id="3.30.230.10">
    <property type="match status" value="1"/>
</dbReference>
<evidence type="ECO:0000256" key="2">
    <source>
        <dbReference type="ARBA" id="ARBA00022679"/>
    </source>
</evidence>
<dbReference type="FunFam" id="3.30.70.3170:FF:000001">
    <property type="entry name" value="galactokinase isoform X1"/>
    <property type="match status" value="1"/>
</dbReference>
<dbReference type="NCBIfam" id="TIGR00131">
    <property type="entry name" value="gal_kin"/>
    <property type="match status" value="1"/>
</dbReference>
<dbReference type="PANTHER" id="PTHR10457">
    <property type="entry name" value="MEVALONATE KINASE/GALACTOKINASE"/>
    <property type="match status" value="1"/>
</dbReference>
<dbReference type="AlphaFoldDB" id="A0AA36AQF3"/>
<dbReference type="InterPro" id="IPR014721">
    <property type="entry name" value="Ribsml_uS5_D2-typ_fold_subgr"/>
</dbReference>
<dbReference type="PROSITE" id="PS00106">
    <property type="entry name" value="GALACTOKINASE"/>
    <property type="match status" value="1"/>
</dbReference>
<sequence>MLKPDNTQVTDIKERKRKERQDKLYVYTVIVLVCVRRSQFVVLRLAMEPTKDSTCPPIKNFSEIPNDKKKRYQELISVFQQKYGKQPQFFVQAPGRVNLIGEHIDYCGYSVLPMAVEQNILIAAARSGDDKIFVANKDSNYADFECSTNNLTIAEGTTSWHVYFLCGLKAIEDSGQLQQQMSGLYCMVDGVIPKSAGLSSSSALVCCSALVAAFANNLKFTKSELAELCTVSERYCGTQGGGMDQSIAFMAEEGQAKLITFNPLSATNVQLPSGVVFVVSNSCVEMHKAATANFNIRVVECRLAAQLIAKKLGLDWLQLKKLGDVQKTLKYDLPQMLATVQKLLHAEAYTKQEVCTELGIEEDELNKTSLCGNTLHVQQFKLYNRAMHVFSEANRVHQFKAFCDNPDADVTQKLAKLMNDSHSSCRDLYECSCPELDSLVNICLQSGALGSRLTGAGWGGCAVSMVPTEQLKSFMENVKTKYYQSDSKRAGKVTESLFASKLGNGAAVYELTQN</sequence>
<protein>
    <submittedName>
        <fullName evidence="9">N-acetylgalactosamine kinase</fullName>
    </submittedName>
</protein>
<evidence type="ECO:0000256" key="5">
    <source>
        <dbReference type="ARBA" id="ARBA00022840"/>
    </source>
</evidence>
<dbReference type="GO" id="GO:0004335">
    <property type="term" value="F:galactokinase activity"/>
    <property type="evidence" value="ECO:0007669"/>
    <property type="project" value="InterPro"/>
</dbReference>
<dbReference type="Pfam" id="PF08544">
    <property type="entry name" value="GHMP_kinases_C"/>
    <property type="match status" value="1"/>
</dbReference>
<keyword evidence="3" id="KW-0547">Nucleotide-binding</keyword>
<feature type="domain" description="GHMP kinase C-terminal" evidence="7">
    <location>
        <begin position="413"/>
        <end position="483"/>
    </location>
</feature>
<keyword evidence="2" id="KW-0808">Transferase</keyword>
<dbReference type="PROSITE" id="PS00627">
    <property type="entry name" value="GHMP_KINASES_ATP"/>
    <property type="match status" value="1"/>
</dbReference>
<keyword evidence="5" id="KW-0067">ATP-binding</keyword>
<evidence type="ECO:0000313" key="9">
    <source>
        <dbReference type="EMBL" id="CAI9720450.1"/>
    </source>
</evidence>
<dbReference type="PRINTS" id="PR00959">
    <property type="entry name" value="MEVGALKINASE"/>
</dbReference>
<dbReference type="EMBL" id="OX597816">
    <property type="protein sequence ID" value="CAI9720450.1"/>
    <property type="molecule type" value="Genomic_DNA"/>
</dbReference>